<accession>I4IW16</accession>
<evidence type="ECO:0008006" key="3">
    <source>
        <dbReference type="Google" id="ProtNLM"/>
    </source>
</evidence>
<reference evidence="1 2" key="1">
    <citation type="submission" date="2012-04" db="EMBL/GenBank/DDBJ databases">
        <authorList>
            <person name="Genoscope - CEA"/>
        </authorList>
    </citation>
    <scope>NUCLEOTIDE SEQUENCE [LARGE SCALE GENOMIC DNA]</scope>
    <source>
        <strain evidence="1 2">9701</strain>
    </source>
</reference>
<evidence type="ECO:0000313" key="1">
    <source>
        <dbReference type="EMBL" id="CCI38490.1"/>
    </source>
</evidence>
<sequence length="39" mass="4498">MLLPRAQICATMEGNIEDLISLSPSASHWKIFDNYYKKL</sequence>
<dbReference type="HOGENOM" id="CLU_3312786_0_0_3"/>
<organism evidence="1 2">
    <name type="scientific">Microcystis aeruginosa PCC 9701</name>
    <dbReference type="NCBI Taxonomy" id="721123"/>
    <lineage>
        <taxon>Bacteria</taxon>
        <taxon>Bacillati</taxon>
        <taxon>Cyanobacteriota</taxon>
        <taxon>Cyanophyceae</taxon>
        <taxon>Oscillatoriophycideae</taxon>
        <taxon>Chroococcales</taxon>
        <taxon>Microcystaceae</taxon>
        <taxon>Microcystis</taxon>
    </lineage>
</organism>
<dbReference type="Proteomes" id="UP000004047">
    <property type="component" value="Unassembled WGS sequence"/>
</dbReference>
<proteinExistence type="predicted"/>
<dbReference type="AlphaFoldDB" id="I4IW16"/>
<protein>
    <recommendedName>
        <fullName evidence="3">Transposase</fullName>
    </recommendedName>
</protein>
<evidence type="ECO:0000313" key="2">
    <source>
        <dbReference type="Proteomes" id="UP000004047"/>
    </source>
</evidence>
<name>I4IW16_MICAE</name>
<comment type="caution">
    <text evidence="1">The sequence shown here is derived from an EMBL/GenBank/DDBJ whole genome shotgun (WGS) entry which is preliminary data.</text>
</comment>
<dbReference type="EMBL" id="CAIQ01000390">
    <property type="protein sequence ID" value="CCI38490.1"/>
    <property type="molecule type" value="Genomic_DNA"/>
</dbReference>
<gene>
    <name evidence="1" type="ORF">MICAK_450008</name>
</gene>